<sequence length="713" mass="76398">MKKLKFLQKNKLWLTSLGLVTTSSLVLAACANNTNTPPANNSGQNSNNQNNNSGTDSGTTNTTPTPEPNPSKVPVATEAQLAAAKTLLQQNTIKTVLANNKNNAIDQIKAYLLTINEVGTFSQETVAASKTALSSDDDAAVTDITDANAKAASLLGLVKTLEAQLKLSENNTAIVPANKKDQFTQAINSVKTIATTLLNKLNELPATVTADNNVLNSAKTAFETALDSYVNPTTAETLNPTWTALKKAHDDYQAKVNEVTPKLIDAQKSAFDLDQATSELDTFINTDVGAFLTDTTNGGKNTIVLNTLVTKVRTNILGNPGYDLWAKDDAPVGISVDETKKSSQLYAIVVGLANQTAAWNQINDKIKTLTFNQNLLLENKEAVNVFALHLAIPVPVDVARLNAYLTLDQSNVQKILHATTGDNIATVLETIAHGVDYFNTLLADSGDDTLVKKLTDLENAVTDNGRKAKVTALKTAAEGLVTKFTAFKKEWDKLQPALWIKKDTTITYPLLDGAVNLNQLIGLANHYGDVLQVVGQAQSLKALAKQITTAVNPIPSEANKAEKEAPLLHALQAIITDIKASTDTTFGKALADFAKESSWTTGNNKTNAEALANEKTDGSTTYEGIIYTTLVNGAAAVAKNGDTPAKPKVLSFEQLKTELEKLQNVSNKKLNDLINLLNKQLQPSDGSQTTRLNNHLAAMFNNGDVLAESEVHN</sequence>
<feature type="chain" id="PRO_5046903675" description="Lipoprotein" evidence="3">
    <location>
        <begin position="29"/>
        <end position="713"/>
    </location>
</feature>
<organism evidence="4 5">
    <name type="scientific">Mycoplasmoides fastidiosum</name>
    <dbReference type="NCBI Taxonomy" id="92758"/>
    <lineage>
        <taxon>Bacteria</taxon>
        <taxon>Bacillati</taxon>
        <taxon>Mycoplasmatota</taxon>
        <taxon>Mycoplasmoidales</taxon>
        <taxon>Mycoplasmoidaceae</taxon>
        <taxon>Mycoplasmoides</taxon>
    </lineage>
</organism>
<name>A0ABU0LZ64_9BACT</name>
<proteinExistence type="predicted"/>
<keyword evidence="1" id="KW-0175">Coiled coil</keyword>
<feature type="region of interest" description="Disordered" evidence="2">
    <location>
        <begin position="36"/>
        <end position="73"/>
    </location>
</feature>
<dbReference type="Proteomes" id="UP001240643">
    <property type="component" value="Unassembled WGS sequence"/>
</dbReference>
<reference evidence="4" key="1">
    <citation type="submission" date="2023-07" db="EMBL/GenBank/DDBJ databases">
        <title>Genomic Encyclopedia of Type Strains, Phase IV (KMG-IV): sequencing the most valuable type-strain genomes for metagenomic binning, comparative biology and taxonomic classification.</title>
        <authorList>
            <person name="Goeker M."/>
        </authorList>
    </citation>
    <scope>NUCLEOTIDE SEQUENCE [LARGE SCALE GENOMIC DNA]</scope>
    <source>
        <strain evidence="4">DSM 21204</strain>
    </source>
</reference>
<dbReference type="PROSITE" id="PS51257">
    <property type="entry name" value="PROKAR_LIPOPROTEIN"/>
    <property type="match status" value="1"/>
</dbReference>
<keyword evidence="5" id="KW-1185">Reference proteome</keyword>
<evidence type="ECO:0000313" key="5">
    <source>
        <dbReference type="Proteomes" id="UP001240643"/>
    </source>
</evidence>
<evidence type="ECO:0000256" key="1">
    <source>
        <dbReference type="SAM" id="Coils"/>
    </source>
</evidence>
<feature type="compositionally biased region" description="Low complexity" evidence="2">
    <location>
        <begin position="36"/>
        <end position="64"/>
    </location>
</feature>
<keyword evidence="3" id="KW-0732">Signal</keyword>
<feature type="coiled-coil region" evidence="1">
    <location>
        <begin position="652"/>
        <end position="679"/>
    </location>
</feature>
<evidence type="ECO:0008006" key="6">
    <source>
        <dbReference type="Google" id="ProtNLM"/>
    </source>
</evidence>
<evidence type="ECO:0000313" key="4">
    <source>
        <dbReference type="EMBL" id="MDQ0513978.1"/>
    </source>
</evidence>
<dbReference type="EMBL" id="JAUSWO010000001">
    <property type="protein sequence ID" value="MDQ0513978.1"/>
    <property type="molecule type" value="Genomic_DNA"/>
</dbReference>
<feature type="signal peptide" evidence="3">
    <location>
        <begin position="1"/>
        <end position="28"/>
    </location>
</feature>
<comment type="caution">
    <text evidence="4">The sequence shown here is derived from an EMBL/GenBank/DDBJ whole genome shotgun (WGS) entry which is preliminary data.</text>
</comment>
<protein>
    <recommendedName>
        <fullName evidence="6">Lipoprotein</fullName>
    </recommendedName>
</protein>
<evidence type="ECO:0000256" key="3">
    <source>
        <dbReference type="SAM" id="SignalP"/>
    </source>
</evidence>
<evidence type="ECO:0000256" key="2">
    <source>
        <dbReference type="SAM" id="MobiDB-lite"/>
    </source>
</evidence>
<gene>
    <name evidence="4" type="ORF">J2Z62_000416</name>
</gene>
<dbReference type="RefSeq" id="WP_256547328.1">
    <property type="nucleotide sequence ID" value="NZ_CP101809.1"/>
</dbReference>
<accession>A0ABU0LZ64</accession>